<dbReference type="GO" id="GO:0072344">
    <property type="term" value="P:rescue of stalled ribosome"/>
    <property type="evidence" value="ECO:0007669"/>
    <property type="project" value="UniProtKB-UniRule"/>
</dbReference>
<dbReference type="AlphaFoldDB" id="A0A212C387"/>
<gene>
    <name evidence="4" type="ORF">Celaphus_00019456</name>
</gene>
<keyword evidence="1" id="KW-0833">Ubl conjugation pathway</keyword>
<dbReference type="GO" id="GO:1990112">
    <property type="term" value="C:RQC complex"/>
    <property type="evidence" value="ECO:0007669"/>
    <property type="project" value="UniProtKB-UniRule"/>
</dbReference>
<comment type="catalytic activity">
    <reaction evidence="1">
        <text>S-ubiquitinyl-[E2 ubiquitin-conjugating enzyme]-L-cysteine + [acceptor protein]-L-lysine = [E2 ubiquitin-conjugating enzyme]-L-cysteine + N(6)-ubiquitinyl-[acceptor protein]-L-lysine.</text>
        <dbReference type="EC" id="2.3.2.27"/>
    </reaction>
</comment>
<dbReference type="EC" id="2.3.2.27" evidence="1"/>
<dbReference type="FunFam" id="1.25.10.10:FF:001251">
    <property type="entry name" value="Predicted protein"/>
    <property type="match status" value="1"/>
</dbReference>
<proteinExistence type="inferred from homology"/>
<dbReference type="OrthoDB" id="6108at2759"/>
<dbReference type="PANTHER" id="PTHR12389:SF0">
    <property type="entry name" value="E3 UBIQUITIN-PROTEIN LIGASE LISTERIN"/>
    <property type="match status" value="1"/>
</dbReference>
<dbReference type="InterPro" id="IPR054476">
    <property type="entry name" value="Ltn1_N"/>
</dbReference>
<evidence type="ECO:0000313" key="4">
    <source>
        <dbReference type="EMBL" id="OWK00478.1"/>
    </source>
</evidence>
<dbReference type="EMBL" id="MKHE01000031">
    <property type="protein sequence ID" value="OWK00478.1"/>
    <property type="molecule type" value="Genomic_DNA"/>
</dbReference>
<dbReference type="GO" id="GO:0008270">
    <property type="term" value="F:zinc ion binding"/>
    <property type="evidence" value="ECO:0007669"/>
    <property type="project" value="UniProtKB-KW"/>
</dbReference>
<keyword evidence="1" id="KW-0808">Transferase</keyword>
<protein>
    <recommendedName>
        <fullName evidence="1">E3 ubiquitin-protein ligase listerin</fullName>
        <ecNumber evidence="1">2.3.2.27</ecNumber>
    </recommendedName>
    <alternativeName>
        <fullName evidence="1">RING-type E3 ubiquitin transferase listerin</fullName>
    </alternativeName>
</protein>
<comment type="function">
    <text evidence="1">E3 ubiquitin-protein ligase. Component of the ribosome quality control complex (RQC), a ribosome-associated complex that mediates ubiquitination and extraction of incompletely synthesized nascent chains for proteasomal degradation.</text>
</comment>
<feature type="domain" description="E3 ubiquitin-protein ligase listerin N-terminal" evidence="3">
    <location>
        <begin position="47"/>
        <end position="336"/>
    </location>
</feature>
<keyword evidence="5" id="KW-1185">Reference proteome</keyword>
<dbReference type="InterPro" id="IPR039795">
    <property type="entry name" value="LTN1/Rkr1"/>
</dbReference>
<comment type="pathway">
    <text evidence="1">Protein modification; protein ubiquitination.</text>
</comment>
<organism evidence="4 5">
    <name type="scientific">Cervus elaphus hippelaphus</name>
    <name type="common">European red deer</name>
    <dbReference type="NCBI Taxonomy" id="46360"/>
    <lineage>
        <taxon>Eukaryota</taxon>
        <taxon>Metazoa</taxon>
        <taxon>Chordata</taxon>
        <taxon>Craniata</taxon>
        <taxon>Vertebrata</taxon>
        <taxon>Euteleostomi</taxon>
        <taxon>Mammalia</taxon>
        <taxon>Eutheria</taxon>
        <taxon>Laurasiatheria</taxon>
        <taxon>Artiodactyla</taxon>
        <taxon>Ruminantia</taxon>
        <taxon>Pecora</taxon>
        <taxon>Cervidae</taxon>
        <taxon>Cervinae</taxon>
        <taxon>Cervus</taxon>
    </lineage>
</organism>
<feature type="non-terminal residue" evidence="4">
    <location>
        <position position="855"/>
    </location>
</feature>
<comment type="similarity">
    <text evidence="1">Belongs to the LTN1 family.</text>
</comment>
<feature type="region of interest" description="Disordered" evidence="2">
    <location>
        <begin position="483"/>
        <end position="508"/>
    </location>
</feature>
<dbReference type="InterPro" id="IPR016024">
    <property type="entry name" value="ARM-type_fold"/>
</dbReference>
<feature type="compositionally biased region" description="Basic and acidic residues" evidence="2">
    <location>
        <begin position="483"/>
        <end position="499"/>
    </location>
</feature>
<keyword evidence="1" id="KW-0863">Zinc-finger</keyword>
<name>A0A212C387_CEREH</name>
<comment type="subunit">
    <text evidence="1">Component of the ribosome quality control complex (RQC).</text>
</comment>
<feature type="non-terminal residue" evidence="4">
    <location>
        <position position="1"/>
    </location>
</feature>
<dbReference type="PANTHER" id="PTHR12389">
    <property type="entry name" value="ZINC FINGER PROTEIN 294"/>
    <property type="match status" value="1"/>
</dbReference>
<dbReference type="GO" id="GO:1990116">
    <property type="term" value="P:ribosome-associated ubiquitin-dependent protein catabolic process"/>
    <property type="evidence" value="ECO:0007669"/>
    <property type="project" value="UniProtKB-UniRule"/>
</dbReference>
<dbReference type="SUPFAM" id="SSF48371">
    <property type="entry name" value="ARM repeat"/>
    <property type="match status" value="1"/>
</dbReference>
<keyword evidence="1" id="KW-0479">Metal-binding</keyword>
<dbReference type="GO" id="GO:0061630">
    <property type="term" value="F:ubiquitin protein ligase activity"/>
    <property type="evidence" value="ECO:0007669"/>
    <property type="project" value="UniProtKB-UniRule"/>
</dbReference>
<evidence type="ECO:0000313" key="5">
    <source>
        <dbReference type="Proteomes" id="UP000242450"/>
    </source>
</evidence>
<dbReference type="GO" id="GO:0016567">
    <property type="term" value="P:protein ubiquitination"/>
    <property type="evidence" value="ECO:0007669"/>
    <property type="project" value="UniProtKB-UniPathway"/>
</dbReference>
<dbReference type="Gene3D" id="1.25.10.10">
    <property type="entry name" value="Leucine-rich Repeat Variant"/>
    <property type="match status" value="1"/>
</dbReference>
<dbReference type="GO" id="GO:0005829">
    <property type="term" value="C:cytosol"/>
    <property type="evidence" value="ECO:0007669"/>
    <property type="project" value="UniProtKB-UniRule"/>
</dbReference>
<accession>A0A212C387</accession>
<dbReference type="Pfam" id="PF22958">
    <property type="entry name" value="Ltn1_1st"/>
    <property type="match status" value="1"/>
</dbReference>
<sequence>PSNSGRAAELLAKEQGTVPGFIGFGTFHSDLGYVPAIQGAEEIDSLVDSDFRMVLRKLSKKDAMQEFGTMCTERETEVVKGVLPYWPRIFCKISLDHDRRVREATQQAFEKLILKVKKHLAPYLKSLMGYWLMAQCDTYTPAASAAKDAFEAAFPPSKQPEAIAFCKDEITSDHLIKETPDTLSDPQTVPEEERDAKFYRVVTCSLLALKKLLCLLPDNELDSLEEKFKSLLSQNKFWKYGKHSIPQIRSAYFELVSALCQRIPHLMKDEASKVSPSVLLSIDDSDPIVCPALWEAVLYTLTTVEDCWLHVNAKKSVFPKLSAVVREGERTKTSFSECSAVISAFFECLRFIMQQNLGEKEIEEMLVNDQLIPFIDAVLKDPKLQDGQLFNHLAETLSSWEARADLEKDDKTARNLEKVLLNFWERLSEICVKKINEPEADVKSVLGVSNLLQVLQKPKSSLKLNKKKVGKVRFADEMPENNKKNEKCVSSEGENREGSELMAEPSVSPSCSDLISPLRKKPLEDLVCKLAEMSINYVNERKSEQHLSSDNHALVTLWLKGDILGEKLVTLAEHLCNKDLESTVSSEPYFSERWTLLSLVLSQHVKNDFIISKLKNTWLSGVNLLVHRTGDTYKQSTFLRLSALWLKNQVQSSTLDVTSLQVLLSAVDDLLNALLESKDANLLGVYIGSVMPDNSEWEKMRQSLPVQWLHRPLLEGRLSLNYEGFKTDFKEQDTKKLPSHLCTSALLSKMILVALKKETVLENNELEKIKLLYSLQWYEELDNPPVFLTGFCEMLQKMNITYDNLCGLGNTSGLLQLLFDRSRKNGTLWSLIIAKLILSRSVSSDEVKQHYRRKE</sequence>
<dbReference type="GO" id="GO:0043023">
    <property type="term" value="F:ribosomal large subunit binding"/>
    <property type="evidence" value="ECO:0007669"/>
    <property type="project" value="TreeGrafter"/>
</dbReference>
<dbReference type="InterPro" id="IPR011989">
    <property type="entry name" value="ARM-like"/>
</dbReference>
<evidence type="ECO:0000256" key="1">
    <source>
        <dbReference type="RuleBase" id="RU367090"/>
    </source>
</evidence>
<evidence type="ECO:0000259" key="3">
    <source>
        <dbReference type="Pfam" id="PF22958"/>
    </source>
</evidence>
<comment type="caution">
    <text evidence="4">The sequence shown here is derived from an EMBL/GenBank/DDBJ whole genome shotgun (WGS) entry which is preliminary data.</text>
</comment>
<reference evidence="4 5" key="1">
    <citation type="journal article" date="2018" name="Mol. Genet. Genomics">
        <title>The red deer Cervus elaphus genome CerEla1.0: sequencing, annotating, genes, and chromosomes.</title>
        <authorList>
            <person name="Bana N.A."/>
            <person name="Nyiri A."/>
            <person name="Nagy J."/>
            <person name="Frank K."/>
            <person name="Nagy T."/>
            <person name="Steger V."/>
            <person name="Schiller M."/>
            <person name="Lakatos P."/>
            <person name="Sugar L."/>
            <person name="Horn P."/>
            <person name="Barta E."/>
            <person name="Orosz L."/>
        </authorList>
    </citation>
    <scope>NUCLEOTIDE SEQUENCE [LARGE SCALE GENOMIC DNA]</scope>
    <source>
        <strain evidence="4">Hungarian</strain>
    </source>
</reference>
<dbReference type="Proteomes" id="UP000242450">
    <property type="component" value="Chromosome 31"/>
</dbReference>
<keyword evidence="1" id="KW-0862">Zinc</keyword>
<dbReference type="UniPathway" id="UPA00143"/>
<evidence type="ECO:0000256" key="2">
    <source>
        <dbReference type="SAM" id="MobiDB-lite"/>
    </source>
</evidence>